<evidence type="ECO:0000256" key="1">
    <source>
        <dbReference type="ARBA" id="ARBA00004141"/>
    </source>
</evidence>
<keyword evidence="4 7" id="KW-0812">Transmembrane</keyword>
<keyword evidence="3" id="KW-0808">Transferase</keyword>
<accession>A0ABP0TAJ4</accession>
<keyword evidence="9" id="KW-1185">Reference proteome</keyword>
<dbReference type="InterPro" id="IPR018480">
    <property type="entry name" value="PNAcMuramoyl-5peptid_Trfase_CS"/>
</dbReference>
<name>A0ABP0TAJ4_9BRYO</name>
<dbReference type="EMBL" id="OZ019893">
    <property type="protein sequence ID" value="CAK9191015.1"/>
    <property type="molecule type" value="Genomic_DNA"/>
</dbReference>
<keyword evidence="5 7" id="KW-1133">Transmembrane helix</keyword>
<evidence type="ECO:0008006" key="10">
    <source>
        <dbReference type="Google" id="ProtNLM"/>
    </source>
</evidence>
<dbReference type="PANTHER" id="PTHR22926">
    <property type="entry name" value="PHOSPHO-N-ACETYLMURAMOYL-PENTAPEPTIDE-TRANSFERASE"/>
    <property type="match status" value="1"/>
</dbReference>
<dbReference type="Pfam" id="PF00953">
    <property type="entry name" value="Glycos_transf_4"/>
    <property type="match status" value="1"/>
</dbReference>
<evidence type="ECO:0000256" key="3">
    <source>
        <dbReference type="ARBA" id="ARBA00022679"/>
    </source>
</evidence>
<proteinExistence type="inferred from homology"/>
<feature type="transmembrane region" description="Helical" evidence="7">
    <location>
        <begin position="99"/>
        <end position="118"/>
    </location>
</feature>
<dbReference type="HAMAP" id="MF_00038">
    <property type="entry name" value="MraY"/>
    <property type="match status" value="1"/>
</dbReference>
<feature type="transmembrane region" description="Helical" evidence="7">
    <location>
        <begin position="225"/>
        <end position="253"/>
    </location>
</feature>
<sequence length="321" mass="34246">MSAVISSCLGCFFVPLLDWVKAHQVFRTEGPKDHFTKAGTATMGGLFFIPVGIGVARFATGKSVELWGVCATTLAFATIGLLDDGLTIWRKHNYGMPGWFKFLLQVAMGSAFVFWLNGASLSSPYKMKCLVPLLPPFGLWYLGNWYLPLTAFCFAAMSNGVNLTDGLDGLAAGTSAATYIGMAVAVLPIYPDLGIFGASMAGACIGFLVHNRYKAKVFMGDTGSLALGGGLAAMAACSGMFFPLFIASGIFVIETVSVIAQVSYFKLTKRLEGKGRRLLRMSPFHHHLELSGWTEPAIAAAAYIVAYILAILAAYIGLISA</sequence>
<comment type="similarity">
    <text evidence="2">Belongs to the glycosyltransferase 4 family. MraY subfamily.</text>
</comment>
<dbReference type="Proteomes" id="UP001497512">
    <property type="component" value="Chromosome 1"/>
</dbReference>
<evidence type="ECO:0000256" key="5">
    <source>
        <dbReference type="ARBA" id="ARBA00022989"/>
    </source>
</evidence>
<reference evidence="8 9" key="1">
    <citation type="submission" date="2024-02" db="EMBL/GenBank/DDBJ databases">
        <authorList>
            <consortium name="ELIXIR-Norway"/>
            <consortium name="Elixir Norway"/>
        </authorList>
    </citation>
    <scope>NUCLEOTIDE SEQUENCE [LARGE SCALE GENOMIC DNA]</scope>
</reference>
<dbReference type="CDD" id="cd06852">
    <property type="entry name" value="GT_MraY"/>
    <property type="match status" value="1"/>
</dbReference>
<feature type="transmembrane region" description="Helical" evidence="7">
    <location>
        <begin position="297"/>
        <end position="318"/>
    </location>
</feature>
<feature type="transmembrane region" description="Helical" evidence="7">
    <location>
        <begin position="138"/>
        <end position="157"/>
    </location>
</feature>
<evidence type="ECO:0000256" key="4">
    <source>
        <dbReference type="ARBA" id="ARBA00022692"/>
    </source>
</evidence>
<keyword evidence="6 7" id="KW-0472">Membrane</keyword>
<evidence type="ECO:0000256" key="7">
    <source>
        <dbReference type="SAM" id="Phobius"/>
    </source>
</evidence>
<organism evidence="8 9">
    <name type="scientific">Sphagnum troendelagicum</name>
    <dbReference type="NCBI Taxonomy" id="128251"/>
    <lineage>
        <taxon>Eukaryota</taxon>
        <taxon>Viridiplantae</taxon>
        <taxon>Streptophyta</taxon>
        <taxon>Embryophyta</taxon>
        <taxon>Bryophyta</taxon>
        <taxon>Sphagnophytina</taxon>
        <taxon>Sphagnopsida</taxon>
        <taxon>Sphagnales</taxon>
        <taxon>Sphagnaceae</taxon>
        <taxon>Sphagnum</taxon>
    </lineage>
</organism>
<dbReference type="NCBIfam" id="TIGR00445">
    <property type="entry name" value="mraY"/>
    <property type="match status" value="1"/>
</dbReference>
<dbReference type="InterPro" id="IPR003524">
    <property type="entry name" value="PNAcMuramoyl-5peptid_Trfase"/>
</dbReference>
<dbReference type="PANTHER" id="PTHR22926:SF5">
    <property type="entry name" value="PHOSPHO-N-ACETYLMURAMOYL-PENTAPEPTIDE-TRANSFERASE HOMOLOG"/>
    <property type="match status" value="1"/>
</dbReference>
<gene>
    <name evidence="8" type="ORF">CSSPTR1EN2_LOCUS1179</name>
</gene>
<evidence type="ECO:0000313" key="9">
    <source>
        <dbReference type="Proteomes" id="UP001497512"/>
    </source>
</evidence>
<protein>
    <recommendedName>
        <fullName evidence="10">Phospho-N-acetylmuramoyl-pentapeptide-transferase</fullName>
    </recommendedName>
</protein>
<dbReference type="PROSITE" id="PS01348">
    <property type="entry name" value="MRAY_2"/>
    <property type="match status" value="1"/>
</dbReference>
<evidence type="ECO:0000313" key="8">
    <source>
        <dbReference type="EMBL" id="CAK9191015.1"/>
    </source>
</evidence>
<evidence type="ECO:0000256" key="6">
    <source>
        <dbReference type="ARBA" id="ARBA00023136"/>
    </source>
</evidence>
<feature type="transmembrane region" description="Helical" evidence="7">
    <location>
        <begin position="38"/>
        <end position="59"/>
    </location>
</feature>
<comment type="subcellular location">
    <subcellularLocation>
        <location evidence="1">Membrane</location>
        <topology evidence="1">Multi-pass membrane protein</topology>
    </subcellularLocation>
</comment>
<dbReference type="InterPro" id="IPR000715">
    <property type="entry name" value="Glycosyl_transferase_4"/>
</dbReference>
<evidence type="ECO:0000256" key="2">
    <source>
        <dbReference type="ARBA" id="ARBA00005583"/>
    </source>
</evidence>
<feature type="transmembrane region" description="Helical" evidence="7">
    <location>
        <begin position="195"/>
        <end position="213"/>
    </location>
</feature>